<dbReference type="KEGG" id="cph:Cpha266_0304"/>
<dbReference type="eggNOG" id="COG4978">
    <property type="taxonomic scope" value="Bacteria"/>
</dbReference>
<dbReference type="Gene3D" id="3.20.80.10">
    <property type="entry name" value="Regulatory factor, effector binding domain"/>
    <property type="match status" value="1"/>
</dbReference>
<feature type="domain" description="AraC effector-binding" evidence="1">
    <location>
        <begin position="7"/>
        <end position="156"/>
    </location>
</feature>
<reference evidence="2 3" key="1">
    <citation type="submission" date="2006-12" db="EMBL/GenBank/DDBJ databases">
        <title>Complete sequence of Chlorobium phaeobacteroides DSM 266.</title>
        <authorList>
            <consortium name="US DOE Joint Genome Institute"/>
            <person name="Copeland A."/>
            <person name="Lucas S."/>
            <person name="Lapidus A."/>
            <person name="Barry K."/>
            <person name="Detter J.C."/>
            <person name="Glavina del Rio T."/>
            <person name="Hammon N."/>
            <person name="Israni S."/>
            <person name="Pitluck S."/>
            <person name="Goltsman E."/>
            <person name="Schmutz J."/>
            <person name="Larimer F."/>
            <person name="Land M."/>
            <person name="Hauser L."/>
            <person name="Mikhailova N."/>
            <person name="Li T."/>
            <person name="Overmann J."/>
            <person name="Bryant D.A."/>
            <person name="Richardson P."/>
        </authorList>
    </citation>
    <scope>NUCLEOTIDE SEQUENCE [LARGE SCALE GENOMIC DNA]</scope>
    <source>
        <strain evidence="2 3">DSM 266</strain>
    </source>
</reference>
<gene>
    <name evidence="2" type="ordered locus">Cpha266_0304</name>
</gene>
<name>A1BD89_CHLPD</name>
<dbReference type="SMART" id="SM00871">
    <property type="entry name" value="AraC_E_bind"/>
    <property type="match status" value="1"/>
</dbReference>
<dbReference type="InterPro" id="IPR010499">
    <property type="entry name" value="AraC_E-bd"/>
</dbReference>
<dbReference type="RefSeq" id="WP_011744202.1">
    <property type="nucleotide sequence ID" value="NC_008639.1"/>
</dbReference>
<dbReference type="Pfam" id="PF06445">
    <property type="entry name" value="GyrI-like"/>
    <property type="match status" value="1"/>
</dbReference>
<evidence type="ECO:0000313" key="2">
    <source>
        <dbReference type="EMBL" id="ABL64366.1"/>
    </source>
</evidence>
<protein>
    <submittedName>
        <fullName evidence="2">Transcription activator, effector binding protein</fullName>
    </submittedName>
</protein>
<accession>A1BD89</accession>
<dbReference type="SUPFAM" id="SSF55136">
    <property type="entry name" value="Probable bacterial effector-binding domain"/>
    <property type="match status" value="1"/>
</dbReference>
<dbReference type="STRING" id="290317.Cpha266_0304"/>
<dbReference type="AlphaFoldDB" id="A1BD89"/>
<keyword evidence="3" id="KW-1185">Reference proteome</keyword>
<dbReference type="Proteomes" id="UP000008701">
    <property type="component" value="Chromosome"/>
</dbReference>
<dbReference type="InterPro" id="IPR029442">
    <property type="entry name" value="GyrI-like"/>
</dbReference>
<proteinExistence type="predicted"/>
<dbReference type="OrthoDB" id="9773308at2"/>
<evidence type="ECO:0000259" key="1">
    <source>
        <dbReference type="SMART" id="SM00871"/>
    </source>
</evidence>
<evidence type="ECO:0000313" key="3">
    <source>
        <dbReference type="Proteomes" id="UP000008701"/>
    </source>
</evidence>
<organism evidence="2 3">
    <name type="scientific">Chlorobium phaeobacteroides (strain DSM 266 / SMG 266 / 2430)</name>
    <dbReference type="NCBI Taxonomy" id="290317"/>
    <lineage>
        <taxon>Bacteria</taxon>
        <taxon>Pseudomonadati</taxon>
        <taxon>Chlorobiota</taxon>
        <taxon>Chlorobiia</taxon>
        <taxon>Chlorobiales</taxon>
        <taxon>Chlorobiaceae</taxon>
        <taxon>Chlorobium/Pelodictyon group</taxon>
        <taxon>Chlorobium</taxon>
    </lineage>
</organism>
<sequence>MDFECAFVPELLELTPIPAVTIKCTTTVAAIPALFDSGYRRILEYLKRESAGTAGPPFAIYTTLDSDDIDVEFGFPVTRSVAGSGSLTESRTPSGKAVSILFIGPYEDVEPAYDALLKWVADNNLTAGSVAYEVYLSDPKDTLPEMQQTRIHLLLEQS</sequence>
<dbReference type="InterPro" id="IPR011256">
    <property type="entry name" value="Reg_factor_effector_dom_sf"/>
</dbReference>
<dbReference type="EMBL" id="CP000492">
    <property type="protein sequence ID" value="ABL64366.1"/>
    <property type="molecule type" value="Genomic_DNA"/>
</dbReference>
<dbReference type="HOGENOM" id="CLU_113664_2_2_10"/>